<dbReference type="Proteomes" id="UP000006787">
    <property type="component" value="Unassembled WGS sequence"/>
</dbReference>
<dbReference type="AlphaFoldDB" id="K2NTA0"/>
<name>K2NTA0_9LACT</name>
<comment type="caution">
    <text evidence="1">The sequence shown here is derived from an EMBL/GenBank/DDBJ whole genome shotgun (WGS) entry which is preliminary data.</text>
</comment>
<evidence type="ECO:0000313" key="1">
    <source>
        <dbReference type="EMBL" id="EKF50818.1"/>
    </source>
</evidence>
<protein>
    <submittedName>
        <fullName evidence="1">Uncharacterized protein</fullName>
    </submittedName>
</protein>
<sequence length="89" mass="10411">MDRFKNSWAKASIELKLSNGEVLQVDTDGYFLCNETETSLFDHLGEGERDLKQELEKRLIEILKNDDYFTIDTYEGKILTSQVTSFYVY</sequence>
<proteinExistence type="predicted"/>
<organism evidence="1 2">
    <name type="scientific">Lactococcus garvieae DCC43</name>
    <dbReference type="NCBI Taxonomy" id="1231377"/>
    <lineage>
        <taxon>Bacteria</taxon>
        <taxon>Bacillati</taxon>
        <taxon>Bacillota</taxon>
        <taxon>Bacilli</taxon>
        <taxon>Lactobacillales</taxon>
        <taxon>Streptococcaceae</taxon>
        <taxon>Lactococcus</taxon>
    </lineage>
</organism>
<gene>
    <name evidence="1" type="ORF">C426_1869</name>
</gene>
<reference evidence="1 2" key="1">
    <citation type="journal article" date="2012" name="J. Bacteriol.">
        <title>Genome Sequence of the Bacteriocin-Producing Strain Lactococcus garvieae DCC43.</title>
        <authorList>
            <person name="Gabrielsen C."/>
            <person name="Brede D.A."/>
            <person name="Hernandez P.E."/>
            <person name="Nes I.F."/>
            <person name="Diep D.B."/>
        </authorList>
    </citation>
    <scope>NUCLEOTIDE SEQUENCE [LARGE SCALE GENOMIC DNA]</scope>
    <source>
        <strain evidence="1 2">DCC43</strain>
    </source>
</reference>
<dbReference type="EMBL" id="AMQS01000032">
    <property type="protein sequence ID" value="EKF50818.1"/>
    <property type="molecule type" value="Genomic_DNA"/>
</dbReference>
<accession>K2NTA0</accession>
<dbReference type="PATRIC" id="fig|1231377.3.peg.1851"/>
<evidence type="ECO:0000313" key="2">
    <source>
        <dbReference type="Proteomes" id="UP000006787"/>
    </source>
</evidence>